<keyword evidence="3" id="KW-1185">Reference proteome</keyword>
<dbReference type="HOGENOM" id="CLU_2253713_0_0_1"/>
<feature type="region of interest" description="Disordered" evidence="1">
    <location>
        <begin position="48"/>
        <end position="69"/>
    </location>
</feature>
<evidence type="ECO:0000313" key="2">
    <source>
        <dbReference type="EMBL" id="ERN16126.1"/>
    </source>
</evidence>
<dbReference type="AlphaFoldDB" id="U5CSB4"/>
<gene>
    <name evidence="2" type="ORF">AMTR_s00030p00202430</name>
</gene>
<protein>
    <submittedName>
        <fullName evidence="2">Uncharacterized protein</fullName>
    </submittedName>
</protein>
<dbReference type="Proteomes" id="UP000017836">
    <property type="component" value="Unassembled WGS sequence"/>
</dbReference>
<feature type="compositionally biased region" description="Basic and acidic residues" evidence="1">
    <location>
        <begin position="55"/>
        <end position="66"/>
    </location>
</feature>
<evidence type="ECO:0000313" key="3">
    <source>
        <dbReference type="Proteomes" id="UP000017836"/>
    </source>
</evidence>
<dbReference type="EMBL" id="KI392485">
    <property type="protein sequence ID" value="ERN16126.1"/>
    <property type="molecule type" value="Genomic_DNA"/>
</dbReference>
<sequence length="104" mass="11649">MEFSSKLTGAEWLPNNGRKNCRWPFQDITSYFNNEASENPPLTVMDEASESGSLVRDDRQEHEKVSSGKNVAGKLTRQKGQVLGSPRSKPVVLGKGAILRREFR</sequence>
<evidence type="ECO:0000256" key="1">
    <source>
        <dbReference type="SAM" id="MobiDB-lite"/>
    </source>
</evidence>
<organism evidence="2 3">
    <name type="scientific">Amborella trichopoda</name>
    <dbReference type="NCBI Taxonomy" id="13333"/>
    <lineage>
        <taxon>Eukaryota</taxon>
        <taxon>Viridiplantae</taxon>
        <taxon>Streptophyta</taxon>
        <taxon>Embryophyta</taxon>
        <taxon>Tracheophyta</taxon>
        <taxon>Spermatophyta</taxon>
        <taxon>Magnoliopsida</taxon>
        <taxon>Amborellales</taxon>
        <taxon>Amborellaceae</taxon>
        <taxon>Amborella</taxon>
    </lineage>
</organism>
<reference evidence="3" key="1">
    <citation type="journal article" date="2013" name="Science">
        <title>The Amborella genome and the evolution of flowering plants.</title>
        <authorList>
            <consortium name="Amborella Genome Project"/>
        </authorList>
    </citation>
    <scope>NUCLEOTIDE SEQUENCE [LARGE SCALE GENOMIC DNA]</scope>
</reference>
<proteinExistence type="predicted"/>
<dbReference type="Gramene" id="ERN16126">
    <property type="protein sequence ID" value="ERN16126"/>
    <property type="gene ID" value="AMTR_s00030p00202430"/>
</dbReference>
<accession>U5CSB4</accession>
<name>U5CSB4_AMBTC</name>